<keyword evidence="5" id="KW-1185">Reference proteome</keyword>
<keyword evidence="4" id="KW-0670">Pyruvate</keyword>
<dbReference type="GO" id="GO:0016491">
    <property type="term" value="F:oxidoreductase activity"/>
    <property type="evidence" value="ECO:0007669"/>
    <property type="project" value="UniProtKB-KW"/>
</dbReference>
<dbReference type="AlphaFoldDB" id="A0A4R3M952"/>
<evidence type="ECO:0000313" key="5">
    <source>
        <dbReference type="Proteomes" id="UP000295678"/>
    </source>
</evidence>
<proteinExistence type="predicted"/>
<dbReference type="Gene3D" id="3.40.50.720">
    <property type="entry name" value="NAD(P)-binding Rossmann-like Domain"/>
    <property type="match status" value="2"/>
</dbReference>
<gene>
    <name evidence="4" type="ORF">EDC22_108132</name>
</gene>
<name>A0A4R3M952_9HYPH</name>
<organism evidence="4 5">
    <name type="scientific">Tepidamorphus gemmatus</name>
    <dbReference type="NCBI Taxonomy" id="747076"/>
    <lineage>
        <taxon>Bacteria</taxon>
        <taxon>Pseudomonadati</taxon>
        <taxon>Pseudomonadota</taxon>
        <taxon>Alphaproteobacteria</taxon>
        <taxon>Hyphomicrobiales</taxon>
        <taxon>Tepidamorphaceae</taxon>
        <taxon>Tepidamorphus</taxon>
    </lineage>
</organism>
<dbReference type="Proteomes" id="UP000295678">
    <property type="component" value="Unassembled WGS sequence"/>
</dbReference>
<evidence type="ECO:0000259" key="3">
    <source>
        <dbReference type="Pfam" id="PF02826"/>
    </source>
</evidence>
<dbReference type="OrthoDB" id="9787219at2"/>
<protein>
    <submittedName>
        <fullName evidence="4">Glyoxylate/hydroxypyruvate reductase A</fullName>
    </submittedName>
</protein>
<feature type="domain" description="D-isomer specific 2-hydroxyacid dehydrogenase NAD-binding" evidence="3">
    <location>
        <begin position="102"/>
        <end position="278"/>
    </location>
</feature>
<dbReference type="GO" id="GO:0051287">
    <property type="term" value="F:NAD binding"/>
    <property type="evidence" value="ECO:0007669"/>
    <property type="project" value="InterPro"/>
</dbReference>
<dbReference type="PANTHER" id="PTHR43333">
    <property type="entry name" value="2-HACID_DH_C DOMAIN-CONTAINING PROTEIN"/>
    <property type="match status" value="1"/>
</dbReference>
<dbReference type="Pfam" id="PF02826">
    <property type="entry name" value="2-Hacid_dh_C"/>
    <property type="match status" value="1"/>
</dbReference>
<dbReference type="InterPro" id="IPR036291">
    <property type="entry name" value="NAD(P)-bd_dom_sf"/>
</dbReference>
<evidence type="ECO:0000256" key="2">
    <source>
        <dbReference type="ARBA" id="ARBA00023027"/>
    </source>
</evidence>
<evidence type="ECO:0000313" key="4">
    <source>
        <dbReference type="EMBL" id="TCT08819.1"/>
    </source>
</evidence>
<dbReference type="SUPFAM" id="SSF51735">
    <property type="entry name" value="NAD(P)-binding Rossmann-fold domains"/>
    <property type="match status" value="1"/>
</dbReference>
<dbReference type="PANTHER" id="PTHR43333:SF1">
    <property type="entry name" value="D-ISOMER SPECIFIC 2-HYDROXYACID DEHYDROGENASE NAD-BINDING DOMAIN-CONTAINING PROTEIN"/>
    <property type="match status" value="1"/>
</dbReference>
<keyword evidence="1" id="KW-0560">Oxidoreductase</keyword>
<dbReference type="CDD" id="cd12164">
    <property type="entry name" value="GDH_like_2"/>
    <property type="match status" value="1"/>
</dbReference>
<reference evidence="4 5" key="1">
    <citation type="submission" date="2019-03" db="EMBL/GenBank/DDBJ databases">
        <title>Genomic Encyclopedia of Type Strains, Phase IV (KMG-IV): sequencing the most valuable type-strain genomes for metagenomic binning, comparative biology and taxonomic classification.</title>
        <authorList>
            <person name="Goeker M."/>
        </authorList>
    </citation>
    <scope>NUCLEOTIDE SEQUENCE [LARGE SCALE GENOMIC DNA]</scope>
    <source>
        <strain evidence="4 5">DSM 19345</strain>
    </source>
</reference>
<evidence type="ECO:0000256" key="1">
    <source>
        <dbReference type="ARBA" id="ARBA00023002"/>
    </source>
</evidence>
<accession>A0A4R3M952</accession>
<keyword evidence="2" id="KW-0520">NAD</keyword>
<dbReference type="EMBL" id="SMAK01000008">
    <property type="protein sequence ID" value="TCT08819.1"/>
    <property type="molecule type" value="Genomic_DNA"/>
</dbReference>
<dbReference type="InterPro" id="IPR006140">
    <property type="entry name" value="D-isomer_DH_NAD-bd"/>
</dbReference>
<sequence>MSLLLAIQGWDRSAWADRLRRLAPDRTIRVWPDDEDLAGIRYALCWKPPEGLLARLPDLEVIFSLGAGVDALLGDPELPGKPLVRIVDPDLTGRMTEWVVLQVLMHHRMQRRYDESQRAKQWAPLDQPPAAAVGVGIMGLGVLGRAAAKALRSLGFKVSGWSASPKEIPDIACFHGTDGLVPFLTETDILVVLLPLTPDTEAMIDYGLLSGLRRTNHMGGAVLINAGRGRLQVEEDILRALADGILAAASLDVFAEEPLPPSSPFWTHQKVTVTPHVAADSDPDTICREILRQIANYEAGRPLENVVDRQRGY</sequence>
<comment type="caution">
    <text evidence="4">The sequence shown here is derived from an EMBL/GenBank/DDBJ whole genome shotgun (WGS) entry which is preliminary data.</text>
</comment>
<dbReference type="RefSeq" id="WP_132807221.1">
    <property type="nucleotide sequence ID" value="NZ_SMAK01000008.1"/>
</dbReference>